<dbReference type="CDD" id="cd00156">
    <property type="entry name" value="REC"/>
    <property type="match status" value="1"/>
</dbReference>
<name>A0A2S6GDH4_9PSEU</name>
<organism evidence="4 5">
    <name type="scientific">Actinokineospora auranticolor</name>
    <dbReference type="NCBI Taxonomy" id="155976"/>
    <lineage>
        <taxon>Bacteria</taxon>
        <taxon>Bacillati</taxon>
        <taxon>Actinomycetota</taxon>
        <taxon>Actinomycetes</taxon>
        <taxon>Pseudonocardiales</taxon>
        <taxon>Pseudonocardiaceae</taxon>
        <taxon>Actinokineospora</taxon>
    </lineage>
</organism>
<dbReference type="InterPro" id="IPR001789">
    <property type="entry name" value="Sig_transdc_resp-reg_receiver"/>
</dbReference>
<evidence type="ECO:0000256" key="2">
    <source>
        <dbReference type="SAM" id="Phobius"/>
    </source>
</evidence>
<dbReference type="SUPFAM" id="SSF52172">
    <property type="entry name" value="CheY-like"/>
    <property type="match status" value="1"/>
</dbReference>
<dbReference type="Proteomes" id="UP000239203">
    <property type="component" value="Unassembled WGS sequence"/>
</dbReference>
<dbReference type="SMART" id="SM00448">
    <property type="entry name" value="REC"/>
    <property type="match status" value="1"/>
</dbReference>
<keyword evidence="5" id="KW-1185">Reference proteome</keyword>
<evidence type="ECO:0000259" key="3">
    <source>
        <dbReference type="PROSITE" id="PS50110"/>
    </source>
</evidence>
<dbReference type="PROSITE" id="PS50110">
    <property type="entry name" value="RESPONSE_REGULATORY"/>
    <property type="match status" value="1"/>
</dbReference>
<feature type="transmembrane region" description="Helical" evidence="2">
    <location>
        <begin position="6"/>
        <end position="24"/>
    </location>
</feature>
<dbReference type="InterPro" id="IPR011006">
    <property type="entry name" value="CheY-like_superfamily"/>
</dbReference>
<keyword evidence="2" id="KW-0472">Membrane</keyword>
<evidence type="ECO:0000313" key="5">
    <source>
        <dbReference type="Proteomes" id="UP000239203"/>
    </source>
</evidence>
<comment type="caution">
    <text evidence="4">The sequence shown here is derived from an EMBL/GenBank/DDBJ whole genome shotgun (WGS) entry which is preliminary data.</text>
</comment>
<dbReference type="GO" id="GO:0000160">
    <property type="term" value="P:phosphorelay signal transduction system"/>
    <property type="evidence" value="ECO:0007669"/>
    <property type="project" value="InterPro"/>
</dbReference>
<evidence type="ECO:0000313" key="4">
    <source>
        <dbReference type="EMBL" id="PPK63293.1"/>
    </source>
</evidence>
<dbReference type="Gene3D" id="3.40.50.2300">
    <property type="match status" value="1"/>
</dbReference>
<sequence length="195" mass="20573">MDVTVLVVVVVAAVVIGGLGLALVRAHARGSDVLAELSVADWFSLKVNLTAAEAARATTAVEAAASERGTEPERREIAPRAQTPARVLWVDDNPDNNVHETIALERLGRFVVKATNSRAALDYLKELDIALVITDLHRGDDSDAGRDLAARLAGRLPVVVYTGDAGTAGVVPGASAVVDQPWDLVDAVQRLLART</sequence>
<protein>
    <submittedName>
        <fullName evidence="4">Response regulator receiver domain-containing protein</fullName>
    </submittedName>
</protein>
<dbReference type="EMBL" id="PTIX01000029">
    <property type="protein sequence ID" value="PPK63293.1"/>
    <property type="molecule type" value="Genomic_DNA"/>
</dbReference>
<gene>
    <name evidence="4" type="ORF">CLV40_1296</name>
</gene>
<keyword evidence="1" id="KW-0597">Phosphoprotein</keyword>
<feature type="domain" description="Response regulatory" evidence="3">
    <location>
        <begin position="86"/>
        <end position="195"/>
    </location>
</feature>
<evidence type="ECO:0000256" key="1">
    <source>
        <dbReference type="PROSITE-ProRule" id="PRU00169"/>
    </source>
</evidence>
<accession>A0A2S6GDH4</accession>
<dbReference type="AlphaFoldDB" id="A0A2S6GDH4"/>
<feature type="modified residue" description="4-aspartylphosphate" evidence="1">
    <location>
        <position position="135"/>
    </location>
</feature>
<proteinExistence type="predicted"/>
<keyword evidence="2" id="KW-0812">Transmembrane</keyword>
<keyword evidence="2" id="KW-1133">Transmembrane helix</keyword>
<reference evidence="4 5" key="1">
    <citation type="submission" date="2018-02" db="EMBL/GenBank/DDBJ databases">
        <title>Genomic Encyclopedia of Archaeal and Bacterial Type Strains, Phase II (KMG-II): from individual species to whole genera.</title>
        <authorList>
            <person name="Goeker M."/>
        </authorList>
    </citation>
    <scope>NUCLEOTIDE SEQUENCE [LARGE SCALE GENOMIC DNA]</scope>
    <source>
        <strain evidence="4 5">YU 961-1</strain>
    </source>
</reference>